<proteinExistence type="inferred from homology"/>
<keyword evidence="4" id="KW-0862">Zinc</keyword>
<evidence type="ECO:0000313" key="7">
    <source>
        <dbReference type="EMBL" id="TCU14841.1"/>
    </source>
</evidence>
<keyword evidence="5" id="KW-0732">Signal</keyword>
<feature type="domain" description="Metallo-beta-lactamase" evidence="6">
    <location>
        <begin position="89"/>
        <end position="293"/>
    </location>
</feature>
<keyword evidence="2" id="KW-0479">Metal-binding</keyword>
<dbReference type="SMART" id="SM00849">
    <property type="entry name" value="Lactamase_B"/>
    <property type="match status" value="1"/>
</dbReference>
<dbReference type="AlphaFoldDB" id="A0A4R3Q1N0"/>
<evidence type="ECO:0000256" key="3">
    <source>
        <dbReference type="ARBA" id="ARBA00022801"/>
    </source>
</evidence>
<dbReference type="CDD" id="cd07720">
    <property type="entry name" value="OPHC2-like_MBL-fold"/>
    <property type="match status" value="1"/>
</dbReference>
<accession>A0A4R3Q1N0</accession>
<dbReference type="InterPro" id="IPR006311">
    <property type="entry name" value="TAT_signal"/>
</dbReference>
<evidence type="ECO:0000256" key="4">
    <source>
        <dbReference type="ARBA" id="ARBA00022833"/>
    </source>
</evidence>
<dbReference type="GO" id="GO:0046872">
    <property type="term" value="F:metal ion binding"/>
    <property type="evidence" value="ECO:0007669"/>
    <property type="project" value="UniProtKB-KW"/>
</dbReference>
<keyword evidence="3 7" id="KW-0378">Hydrolase</keyword>
<dbReference type="Pfam" id="PF00753">
    <property type="entry name" value="Lactamase_B"/>
    <property type="match status" value="1"/>
</dbReference>
<comment type="caution">
    <text evidence="7">The sequence shown here is derived from an EMBL/GenBank/DDBJ whole genome shotgun (WGS) entry which is preliminary data.</text>
</comment>
<sequence length="320" mass="33914">MILSRRALLVGTAGAAALATGFHGTAAAKAPFASAQVAGAIRRKVGSIEITALLDGYVEMPPELFHAESSEAAKLAAAEFQPVTPRYSPVNAYLVNLGERLVLIDTGGADSQISTLGRLPEALAAAGVEPGQIDAVLLSHMHPDHIGGAVTASGERVFSNAELIVPEADFSYWYDDGYLSQAPDFAKPFFTLARKGASAYSERLTKISGDAVVFGTIKAVSLPGHTPGHVGYTIESDGEALFIWADAIHHAAYQFKRPDWSAAFDIDATAAAATRKKTLDRAAADRLLVAGMHLPFPGFGHVEREAEGYHFVAAEWPYLP</sequence>
<dbReference type="Gene3D" id="3.60.15.10">
    <property type="entry name" value="Ribonuclease Z/Hydroxyacylglutathione hydrolase-like"/>
    <property type="match status" value="1"/>
</dbReference>
<comment type="similarity">
    <text evidence="1">Belongs to the metallo-beta-lactamase superfamily.</text>
</comment>
<evidence type="ECO:0000259" key="6">
    <source>
        <dbReference type="SMART" id="SM00849"/>
    </source>
</evidence>
<evidence type="ECO:0000256" key="2">
    <source>
        <dbReference type="ARBA" id="ARBA00022723"/>
    </source>
</evidence>
<name>A0A4R3Q1N0_RHISU</name>
<gene>
    <name evidence="7" type="ORF">EV132_108211</name>
</gene>
<dbReference type="InterPro" id="IPR001279">
    <property type="entry name" value="Metallo-B-lactamas"/>
</dbReference>
<dbReference type="GO" id="GO:0016787">
    <property type="term" value="F:hydrolase activity"/>
    <property type="evidence" value="ECO:0007669"/>
    <property type="project" value="UniProtKB-KW"/>
</dbReference>
<dbReference type="PANTHER" id="PTHR42978:SF6">
    <property type="entry name" value="QUORUM-QUENCHING LACTONASE YTNP-RELATED"/>
    <property type="match status" value="1"/>
</dbReference>
<dbReference type="PROSITE" id="PS51318">
    <property type="entry name" value="TAT"/>
    <property type="match status" value="1"/>
</dbReference>
<feature type="chain" id="PRO_5020713319" evidence="5">
    <location>
        <begin position="20"/>
        <end position="320"/>
    </location>
</feature>
<dbReference type="InterPro" id="IPR036866">
    <property type="entry name" value="RibonucZ/Hydroxyglut_hydro"/>
</dbReference>
<organism evidence="7 8">
    <name type="scientific">Rhizobium sullae</name>
    <name type="common">Rhizobium hedysari</name>
    <dbReference type="NCBI Taxonomy" id="50338"/>
    <lineage>
        <taxon>Bacteria</taxon>
        <taxon>Pseudomonadati</taxon>
        <taxon>Pseudomonadota</taxon>
        <taxon>Alphaproteobacteria</taxon>
        <taxon>Hyphomicrobiales</taxon>
        <taxon>Rhizobiaceae</taxon>
        <taxon>Rhizobium/Agrobacterium group</taxon>
        <taxon>Rhizobium</taxon>
    </lineage>
</organism>
<dbReference type="SUPFAM" id="SSF56281">
    <property type="entry name" value="Metallo-hydrolase/oxidoreductase"/>
    <property type="match status" value="1"/>
</dbReference>
<evidence type="ECO:0000313" key="8">
    <source>
        <dbReference type="Proteomes" id="UP000294576"/>
    </source>
</evidence>
<protein>
    <submittedName>
        <fullName evidence="7">Glyoxylase-like metal-dependent hydrolase (Beta-lactamase superfamily II)</fullName>
    </submittedName>
</protein>
<dbReference type="PANTHER" id="PTHR42978">
    <property type="entry name" value="QUORUM-QUENCHING LACTONASE YTNP-RELATED-RELATED"/>
    <property type="match status" value="1"/>
</dbReference>
<feature type="signal peptide" evidence="5">
    <location>
        <begin position="1"/>
        <end position="19"/>
    </location>
</feature>
<dbReference type="InterPro" id="IPR051013">
    <property type="entry name" value="MBL_superfamily_lactonases"/>
</dbReference>
<evidence type="ECO:0000256" key="5">
    <source>
        <dbReference type="SAM" id="SignalP"/>
    </source>
</evidence>
<dbReference type="EMBL" id="SMBH01000008">
    <property type="protein sequence ID" value="TCU14841.1"/>
    <property type="molecule type" value="Genomic_DNA"/>
</dbReference>
<evidence type="ECO:0000256" key="1">
    <source>
        <dbReference type="ARBA" id="ARBA00007749"/>
    </source>
</evidence>
<reference evidence="7 8" key="1">
    <citation type="submission" date="2019-03" db="EMBL/GenBank/DDBJ databases">
        <title>Genomic Encyclopedia of Type Strains, Phase IV (KMG-V): Genome sequencing to study the core and pangenomes of soil and plant-associated prokaryotes.</title>
        <authorList>
            <person name="Whitman W."/>
        </authorList>
    </citation>
    <scope>NUCLEOTIDE SEQUENCE [LARGE SCALE GENOMIC DNA]</scope>
    <source>
        <strain evidence="7 8">Hc14</strain>
    </source>
</reference>
<dbReference type="Proteomes" id="UP000294576">
    <property type="component" value="Unassembled WGS sequence"/>
</dbReference>